<dbReference type="KEGG" id="dti:Desti_3787"/>
<feature type="domain" description="NTP pyrophosphohydrolase MazG-like" evidence="5">
    <location>
        <begin position="170"/>
        <end position="232"/>
    </location>
</feature>
<dbReference type="STRING" id="706587.Desti_3787"/>
<dbReference type="EC" id="3.6.1.8" evidence="3"/>
<organism evidence="6 7">
    <name type="scientific">Desulfomonile tiedjei (strain ATCC 49306 / DSM 6799 / DCB-1)</name>
    <dbReference type="NCBI Taxonomy" id="706587"/>
    <lineage>
        <taxon>Bacteria</taxon>
        <taxon>Pseudomonadati</taxon>
        <taxon>Thermodesulfobacteriota</taxon>
        <taxon>Desulfomonilia</taxon>
        <taxon>Desulfomonilales</taxon>
        <taxon>Desulfomonilaceae</taxon>
        <taxon>Desulfomonile</taxon>
    </lineage>
</organism>
<dbReference type="InterPro" id="IPR011551">
    <property type="entry name" value="NTP_PyrPHydrolase_MazG"/>
</dbReference>
<dbReference type="InterPro" id="IPR048015">
    <property type="entry name" value="NTP-PPase_MazG-like_N"/>
</dbReference>
<dbReference type="GO" id="GO:0046081">
    <property type="term" value="P:dUTP catabolic process"/>
    <property type="evidence" value="ECO:0007669"/>
    <property type="project" value="TreeGrafter"/>
</dbReference>
<dbReference type="CDD" id="cd11529">
    <property type="entry name" value="NTP-PPase_MazG_Cterm"/>
    <property type="match status" value="1"/>
</dbReference>
<name>I4CA38_DESTA</name>
<dbReference type="GO" id="GO:0046076">
    <property type="term" value="P:dTTP catabolic process"/>
    <property type="evidence" value="ECO:0007669"/>
    <property type="project" value="TreeGrafter"/>
</dbReference>
<dbReference type="NCBIfam" id="TIGR00444">
    <property type="entry name" value="mazG"/>
    <property type="match status" value="1"/>
</dbReference>
<proteinExistence type="inferred from homology"/>
<sequence>MKSESLDEASAAFQNMLKLIATLRSENGCPWDKKQTPATFHPYILEEYHELVQAMETGSAHEISDELGDLLFLVVFTAYMFEQQGTATLKNIMQGVIEKMTRRHPHVFGDAQARTAGEVIENWAKIKASEENIKHRESLLDGIPRSLPALNRAQKLARRAQRVGFDWTRPEEVFQKLDEELAELKEAVQSGDSRHVKEELGDLLFVTVNAARHLDVHSESALHSTSDKFERRFRFIEEKLKEQGKSWDQVNLAEMDALWDEAKELEKKRLGA</sequence>
<gene>
    <name evidence="6" type="ordered locus">Desti_3787</name>
</gene>
<dbReference type="FunFam" id="1.10.287.1080:FF:000003">
    <property type="entry name" value="Nucleoside triphosphate pyrophosphohydrolase"/>
    <property type="match status" value="1"/>
</dbReference>
<evidence type="ECO:0000256" key="2">
    <source>
        <dbReference type="ARBA" id="ARBA00061115"/>
    </source>
</evidence>
<dbReference type="Pfam" id="PF03819">
    <property type="entry name" value="MazG"/>
    <property type="match status" value="2"/>
</dbReference>
<evidence type="ECO:0000259" key="5">
    <source>
        <dbReference type="Pfam" id="PF03819"/>
    </source>
</evidence>
<dbReference type="GO" id="GO:0047693">
    <property type="term" value="F:ATP diphosphatase activity"/>
    <property type="evidence" value="ECO:0007669"/>
    <property type="project" value="UniProtKB-EC"/>
</dbReference>
<dbReference type="PANTHER" id="PTHR30522">
    <property type="entry name" value="NUCLEOSIDE TRIPHOSPHATE PYROPHOSPHOHYDROLASE"/>
    <property type="match status" value="1"/>
</dbReference>
<keyword evidence="7" id="KW-1185">Reference proteome</keyword>
<evidence type="ECO:0000256" key="4">
    <source>
        <dbReference type="ARBA" id="ARBA00074799"/>
    </source>
</evidence>
<dbReference type="eggNOG" id="COG3956">
    <property type="taxonomic scope" value="Bacteria"/>
</dbReference>
<dbReference type="RefSeq" id="WP_014811555.1">
    <property type="nucleotide sequence ID" value="NC_018025.1"/>
</dbReference>
<dbReference type="NCBIfam" id="NF007113">
    <property type="entry name" value="PRK09562.1"/>
    <property type="match status" value="1"/>
</dbReference>
<dbReference type="PANTHER" id="PTHR30522:SF0">
    <property type="entry name" value="NUCLEOSIDE TRIPHOSPHATE PYROPHOSPHOHYDROLASE"/>
    <property type="match status" value="1"/>
</dbReference>
<evidence type="ECO:0000256" key="3">
    <source>
        <dbReference type="ARBA" id="ARBA00066372"/>
    </source>
</evidence>
<dbReference type="CDD" id="cd11528">
    <property type="entry name" value="NTP-PPase_MazG_Nterm"/>
    <property type="match status" value="1"/>
</dbReference>
<dbReference type="SUPFAM" id="SSF101386">
    <property type="entry name" value="all-alpha NTP pyrophosphatases"/>
    <property type="match status" value="2"/>
</dbReference>
<feature type="domain" description="NTP pyrophosphohydrolase MazG-like" evidence="5">
    <location>
        <begin position="35"/>
        <end position="108"/>
    </location>
</feature>
<dbReference type="FunFam" id="1.10.287.1080:FF:000001">
    <property type="entry name" value="Nucleoside triphosphate pyrophosphohydrolase"/>
    <property type="match status" value="1"/>
</dbReference>
<dbReference type="PATRIC" id="fig|706587.4.peg.4298"/>
<dbReference type="HOGENOM" id="CLU_038356_0_1_7"/>
<protein>
    <recommendedName>
        <fullName evidence="4">Nucleoside triphosphate pyrophosphohydrolase</fullName>
        <ecNumber evidence="3">3.6.1.8</ecNumber>
    </recommendedName>
</protein>
<dbReference type="Proteomes" id="UP000006055">
    <property type="component" value="Chromosome"/>
</dbReference>
<dbReference type="InterPro" id="IPR048011">
    <property type="entry name" value="NTP-PPase_MazG-like_C"/>
</dbReference>
<dbReference type="Gene3D" id="1.10.287.1080">
    <property type="entry name" value="MazG-like"/>
    <property type="match status" value="2"/>
</dbReference>
<dbReference type="AlphaFoldDB" id="I4CA38"/>
<comment type="catalytic activity">
    <reaction evidence="1">
        <text>ATP + H2O = AMP + diphosphate + H(+)</text>
        <dbReference type="Rhea" id="RHEA:14245"/>
        <dbReference type="ChEBI" id="CHEBI:15377"/>
        <dbReference type="ChEBI" id="CHEBI:15378"/>
        <dbReference type="ChEBI" id="CHEBI:30616"/>
        <dbReference type="ChEBI" id="CHEBI:33019"/>
        <dbReference type="ChEBI" id="CHEBI:456215"/>
        <dbReference type="EC" id="3.6.1.8"/>
    </reaction>
</comment>
<dbReference type="GO" id="GO:0046061">
    <property type="term" value="P:dATP catabolic process"/>
    <property type="evidence" value="ECO:0007669"/>
    <property type="project" value="TreeGrafter"/>
</dbReference>
<dbReference type="GO" id="GO:0046047">
    <property type="term" value="P:TTP catabolic process"/>
    <property type="evidence" value="ECO:0007669"/>
    <property type="project" value="TreeGrafter"/>
</dbReference>
<evidence type="ECO:0000256" key="1">
    <source>
        <dbReference type="ARBA" id="ARBA00052141"/>
    </source>
</evidence>
<dbReference type="GO" id="GO:0046052">
    <property type="term" value="P:UTP catabolic process"/>
    <property type="evidence" value="ECO:0007669"/>
    <property type="project" value="TreeGrafter"/>
</dbReference>
<accession>I4CA38</accession>
<dbReference type="GO" id="GO:0006203">
    <property type="term" value="P:dGTP catabolic process"/>
    <property type="evidence" value="ECO:0007669"/>
    <property type="project" value="TreeGrafter"/>
</dbReference>
<comment type="similarity">
    <text evidence="2">Belongs to the nucleoside triphosphate pyrophosphohydrolase family.</text>
</comment>
<evidence type="ECO:0000313" key="7">
    <source>
        <dbReference type="Proteomes" id="UP000006055"/>
    </source>
</evidence>
<dbReference type="EMBL" id="CP003360">
    <property type="protein sequence ID" value="AFM26429.1"/>
    <property type="molecule type" value="Genomic_DNA"/>
</dbReference>
<dbReference type="InterPro" id="IPR004518">
    <property type="entry name" value="MazG-like_dom"/>
</dbReference>
<evidence type="ECO:0000313" key="6">
    <source>
        <dbReference type="EMBL" id="AFM26429.1"/>
    </source>
</evidence>
<dbReference type="OrthoDB" id="9808939at2"/>
<reference evidence="7" key="1">
    <citation type="submission" date="2012-06" db="EMBL/GenBank/DDBJ databases">
        <title>Complete sequence of chromosome of Desulfomonile tiedjei DSM 6799.</title>
        <authorList>
            <person name="Lucas S."/>
            <person name="Copeland A."/>
            <person name="Lapidus A."/>
            <person name="Glavina del Rio T."/>
            <person name="Dalin E."/>
            <person name="Tice H."/>
            <person name="Bruce D."/>
            <person name="Goodwin L."/>
            <person name="Pitluck S."/>
            <person name="Peters L."/>
            <person name="Ovchinnikova G."/>
            <person name="Zeytun A."/>
            <person name="Lu M."/>
            <person name="Kyrpides N."/>
            <person name="Mavromatis K."/>
            <person name="Ivanova N."/>
            <person name="Brettin T."/>
            <person name="Detter J.C."/>
            <person name="Han C."/>
            <person name="Larimer F."/>
            <person name="Land M."/>
            <person name="Hauser L."/>
            <person name="Markowitz V."/>
            <person name="Cheng J.-F."/>
            <person name="Hugenholtz P."/>
            <person name="Woyke T."/>
            <person name="Wu D."/>
            <person name="Spring S."/>
            <person name="Schroeder M."/>
            <person name="Brambilla E."/>
            <person name="Klenk H.-P."/>
            <person name="Eisen J.A."/>
        </authorList>
    </citation>
    <scope>NUCLEOTIDE SEQUENCE [LARGE SCALE GENOMIC DNA]</scope>
    <source>
        <strain evidence="7">ATCC 49306 / DSM 6799 / DCB-1</strain>
    </source>
</reference>
<dbReference type="GO" id="GO:0006950">
    <property type="term" value="P:response to stress"/>
    <property type="evidence" value="ECO:0007669"/>
    <property type="project" value="UniProtKB-ARBA"/>
</dbReference>